<sequence length="82" mass="9281">MLFMIIYTCPTISREYSQNYSTNLSPYLRLNPITLDGQLIVTMPIFTPATLLIQTRKRNNMVAGVSVIPFHARSEFSATLTP</sequence>
<organism evidence="1 2">
    <name type="scientific">Malus domestica</name>
    <name type="common">Apple</name>
    <name type="synonym">Pyrus malus</name>
    <dbReference type="NCBI Taxonomy" id="3750"/>
    <lineage>
        <taxon>Eukaryota</taxon>
        <taxon>Viridiplantae</taxon>
        <taxon>Streptophyta</taxon>
        <taxon>Embryophyta</taxon>
        <taxon>Tracheophyta</taxon>
        <taxon>Spermatophyta</taxon>
        <taxon>Magnoliopsida</taxon>
        <taxon>eudicotyledons</taxon>
        <taxon>Gunneridae</taxon>
        <taxon>Pentapetalae</taxon>
        <taxon>rosids</taxon>
        <taxon>fabids</taxon>
        <taxon>Rosales</taxon>
        <taxon>Rosaceae</taxon>
        <taxon>Amygdaloideae</taxon>
        <taxon>Maleae</taxon>
        <taxon>Malus</taxon>
    </lineage>
</organism>
<evidence type="ECO:0000313" key="2">
    <source>
        <dbReference type="Proteomes" id="UP000290289"/>
    </source>
</evidence>
<reference evidence="1 2" key="1">
    <citation type="submission" date="2018-10" db="EMBL/GenBank/DDBJ databases">
        <title>A high-quality apple genome assembly.</title>
        <authorList>
            <person name="Hu J."/>
        </authorList>
    </citation>
    <scope>NUCLEOTIDE SEQUENCE [LARGE SCALE GENOMIC DNA]</scope>
    <source>
        <strain evidence="2">cv. HFTH1</strain>
        <tissue evidence="1">Young leaf</tissue>
    </source>
</reference>
<protein>
    <submittedName>
        <fullName evidence="1">Uncharacterized protein</fullName>
    </submittedName>
</protein>
<dbReference type="Proteomes" id="UP000290289">
    <property type="component" value="Chromosome 14"/>
</dbReference>
<proteinExistence type="predicted"/>
<comment type="caution">
    <text evidence="1">The sequence shown here is derived from an EMBL/GenBank/DDBJ whole genome shotgun (WGS) entry which is preliminary data.</text>
</comment>
<dbReference type="AlphaFoldDB" id="A0A498I7K9"/>
<gene>
    <name evidence="1" type="ORF">DVH24_019971</name>
</gene>
<name>A0A498I7K9_MALDO</name>
<keyword evidence="2" id="KW-1185">Reference proteome</keyword>
<dbReference type="EMBL" id="RDQH01000340">
    <property type="protein sequence ID" value="RXH77083.1"/>
    <property type="molecule type" value="Genomic_DNA"/>
</dbReference>
<evidence type="ECO:0000313" key="1">
    <source>
        <dbReference type="EMBL" id="RXH77083.1"/>
    </source>
</evidence>
<accession>A0A498I7K9</accession>